<keyword evidence="1" id="KW-1133">Transmembrane helix</keyword>
<feature type="transmembrane region" description="Helical" evidence="1">
    <location>
        <begin position="50"/>
        <end position="71"/>
    </location>
</feature>
<sequence>MATRFFSAFFATLAGPLFWSAHFLLAYGYNGVVCARPALQTEWLGVPASSWVVCASGCLALAGMALVYRRIRKRLPSLGDPRFLPGLAAALTLLSALAVIWQTLPALMLAPCGQGAP</sequence>
<accession>A0A193FSI6</accession>
<evidence type="ECO:0000313" key="3">
    <source>
        <dbReference type="Proteomes" id="UP000092213"/>
    </source>
</evidence>
<dbReference type="EMBL" id="CP016171">
    <property type="protein sequence ID" value="ANN70278.1"/>
    <property type="molecule type" value="Genomic_DNA"/>
</dbReference>
<protein>
    <submittedName>
        <fullName evidence="2">Uncharacterized protein</fullName>
    </submittedName>
</protein>
<feature type="transmembrane region" description="Helical" evidence="1">
    <location>
        <begin position="83"/>
        <end position="101"/>
    </location>
</feature>
<organism evidence="2 3">
    <name type="scientific">Bordetella bronchialis</name>
    <dbReference type="NCBI Taxonomy" id="463025"/>
    <lineage>
        <taxon>Bacteria</taxon>
        <taxon>Pseudomonadati</taxon>
        <taxon>Pseudomonadota</taxon>
        <taxon>Betaproteobacteria</taxon>
        <taxon>Burkholderiales</taxon>
        <taxon>Alcaligenaceae</taxon>
        <taxon>Bordetella</taxon>
    </lineage>
</organism>
<proteinExistence type="predicted"/>
<keyword evidence="1" id="KW-0812">Transmembrane</keyword>
<reference evidence="2 3" key="1">
    <citation type="submission" date="2016-06" db="EMBL/GenBank/DDBJ databases">
        <title>Complete genome sequences of Bordetella bronchialis and Bordetella flabilis.</title>
        <authorList>
            <person name="LiPuma J.J."/>
            <person name="Spilker T."/>
        </authorList>
    </citation>
    <scope>NUCLEOTIDE SEQUENCE [LARGE SCALE GENOMIC DNA]</scope>
    <source>
        <strain evidence="2 3">AU17976</strain>
    </source>
</reference>
<dbReference type="STRING" id="463025.BAU08_02000"/>
<keyword evidence="1" id="KW-0472">Membrane</keyword>
<evidence type="ECO:0000313" key="2">
    <source>
        <dbReference type="EMBL" id="ANN70278.1"/>
    </source>
</evidence>
<dbReference type="RefSeq" id="WP_066667852.1">
    <property type="nucleotide sequence ID" value="NZ_CP016171.1"/>
</dbReference>
<dbReference type="Proteomes" id="UP000092213">
    <property type="component" value="Chromosome"/>
</dbReference>
<dbReference type="AlphaFoldDB" id="A0A193FSI6"/>
<gene>
    <name evidence="2" type="ORF">BAU08_02000</name>
</gene>
<name>A0A193FSI6_9BORD</name>
<evidence type="ECO:0000256" key="1">
    <source>
        <dbReference type="SAM" id="Phobius"/>
    </source>
</evidence>